<evidence type="ECO:0000256" key="2">
    <source>
        <dbReference type="ARBA" id="ARBA00022692"/>
    </source>
</evidence>
<dbReference type="PANTHER" id="PTHR46337">
    <property type="entry name" value="RCC1-LIKE G EXCHANGING FACTOR-LIKE PROTEIN"/>
    <property type="match status" value="1"/>
</dbReference>
<dbReference type="PROSITE" id="PS50262">
    <property type="entry name" value="G_PROTEIN_RECEP_F1_2"/>
    <property type="match status" value="1"/>
</dbReference>
<keyword evidence="6" id="KW-0297">G-protein coupled receptor</keyword>
<protein>
    <submittedName>
        <fullName evidence="7">RCC1-like G exchanging factor</fullName>
    </submittedName>
</protein>
<dbReference type="OrthoDB" id="70707at2759"/>
<dbReference type="InterPro" id="IPR000276">
    <property type="entry name" value="GPCR_Rhodpsn"/>
</dbReference>
<keyword evidence="3" id="KW-0677">Repeat</keyword>
<evidence type="ECO:0000256" key="3">
    <source>
        <dbReference type="ARBA" id="ARBA00022737"/>
    </source>
</evidence>
<dbReference type="InterPro" id="IPR000408">
    <property type="entry name" value="Reg_chr_condens"/>
</dbReference>
<comment type="similarity">
    <text evidence="6">Belongs to the G-protein coupled receptor 1 family.</text>
</comment>
<dbReference type="Pfam" id="PF00001">
    <property type="entry name" value="7tm_1"/>
    <property type="match status" value="1"/>
</dbReference>
<comment type="subcellular location">
    <subcellularLocation>
        <location evidence="1">Membrane</location>
    </subcellularLocation>
</comment>
<keyword evidence="2 6" id="KW-0812">Transmembrane</keyword>
<keyword evidence="4" id="KW-1133">Transmembrane helix</keyword>
<name>A0A7D9H8S7_PARCT</name>
<dbReference type="InterPro" id="IPR009091">
    <property type="entry name" value="RCC1/BLIP-II"/>
</dbReference>
<dbReference type="PRINTS" id="PR00237">
    <property type="entry name" value="GPCRRHODOPSN"/>
</dbReference>
<keyword evidence="6" id="KW-0807">Transducer</keyword>
<dbReference type="Gene3D" id="2.130.10.30">
    <property type="entry name" value="Regulator of chromosome condensation 1/beta-lactamase-inhibitor protein II"/>
    <property type="match status" value="2"/>
</dbReference>
<dbReference type="InterPro" id="IPR017452">
    <property type="entry name" value="GPCR_Rhodpsn_7TM"/>
</dbReference>
<dbReference type="SUPFAM" id="SSF50985">
    <property type="entry name" value="RCC1/BLIP-II"/>
    <property type="match status" value="1"/>
</dbReference>
<keyword evidence="8" id="KW-1185">Reference proteome</keyword>
<dbReference type="PANTHER" id="PTHR46337:SF1">
    <property type="entry name" value="RCC1-LIKE G EXCHANGING FACTOR-LIKE PROTEIN"/>
    <property type="match status" value="1"/>
</dbReference>
<evidence type="ECO:0000313" key="8">
    <source>
        <dbReference type="Proteomes" id="UP001152795"/>
    </source>
</evidence>
<dbReference type="InterPro" id="IPR053035">
    <property type="entry name" value="Mitochondrial_GEF_domain"/>
</dbReference>
<evidence type="ECO:0000313" key="7">
    <source>
        <dbReference type="EMBL" id="CAB3978484.1"/>
    </source>
</evidence>
<dbReference type="Pfam" id="PF25390">
    <property type="entry name" value="WD40_RLD"/>
    <property type="match status" value="1"/>
</dbReference>
<evidence type="ECO:0000256" key="6">
    <source>
        <dbReference type="RuleBase" id="RU000688"/>
    </source>
</evidence>
<dbReference type="Proteomes" id="UP001152795">
    <property type="component" value="Unassembled WGS sequence"/>
</dbReference>
<proteinExistence type="inferred from homology"/>
<evidence type="ECO:0000256" key="5">
    <source>
        <dbReference type="ARBA" id="ARBA00023136"/>
    </source>
</evidence>
<evidence type="ECO:0000256" key="1">
    <source>
        <dbReference type="ARBA" id="ARBA00004370"/>
    </source>
</evidence>
<dbReference type="PROSITE" id="PS00237">
    <property type="entry name" value="G_PROTEIN_RECEP_F1_1"/>
    <property type="match status" value="1"/>
</dbReference>
<reference evidence="7" key="1">
    <citation type="submission" date="2020-04" db="EMBL/GenBank/DDBJ databases">
        <authorList>
            <person name="Alioto T."/>
            <person name="Alioto T."/>
            <person name="Gomez Garrido J."/>
        </authorList>
    </citation>
    <scope>NUCLEOTIDE SEQUENCE</scope>
    <source>
        <strain evidence="7">A484AB</strain>
    </source>
</reference>
<keyword evidence="6" id="KW-0675">Receptor</keyword>
<dbReference type="GO" id="GO:0019843">
    <property type="term" value="F:rRNA binding"/>
    <property type="evidence" value="ECO:0007669"/>
    <property type="project" value="TreeGrafter"/>
</dbReference>
<dbReference type="GO" id="GO:0070131">
    <property type="term" value="P:positive regulation of mitochondrial translation"/>
    <property type="evidence" value="ECO:0007669"/>
    <property type="project" value="TreeGrafter"/>
</dbReference>
<dbReference type="InterPro" id="IPR058923">
    <property type="entry name" value="RCC1-like_dom"/>
</dbReference>
<evidence type="ECO:0000256" key="4">
    <source>
        <dbReference type="ARBA" id="ARBA00022989"/>
    </source>
</evidence>
<dbReference type="GO" id="GO:0004930">
    <property type="term" value="F:G protein-coupled receptor activity"/>
    <property type="evidence" value="ECO:0007669"/>
    <property type="project" value="UniProtKB-KW"/>
</dbReference>
<comment type="caution">
    <text evidence="7">The sequence shown here is derived from an EMBL/GenBank/DDBJ whole genome shotgun (WGS) entry which is preliminary data.</text>
</comment>
<dbReference type="Gene3D" id="1.20.1070.10">
    <property type="entry name" value="Rhodopsin 7-helix transmembrane proteins"/>
    <property type="match status" value="1"/>
</dbReference>
<dbReference type="CDD" id="cd00637">
    <property type="entry name" value="7tm_classA_rhodopsin-like"/>
    <property type="match status" value="1"/>
</dbReference>
<dbReference type="AlphaFoldDB" id="A0A7D9H8S7"/>
<accession>A0A7D9H8S7</accession>
<organism evidence="7 8">
    <name type="scientific">Paramuricea clavata</name>
    <name type="common">Red gorgonian</name>
    <name type="synonym">Violescent sea-whip</name>
    <dbReference type="NCBI Taxonomy" id="317549"/>
    <lineage>
        <taxon>Eukaryota</taxon>
        <taxon>Metazoa</taxon>
        <taxon>Cnidaria</taxon>
        <taxon>Anthozoa</taxon>
        <taxon>Octocorallia</taxon>
        <taxon>Malacalcyonacea</taxon>
        <taxon>Plexauridae</taxon>
        <taxon>Paramuricea</taxon>
    </lineage>
</organism>
<gene>
    <name evidence="7" type="ORF">PACLA_8A041822</name>
</gene>
<dbReference type="SUPFAM" id="SSF81321">
    <property type="entry name" value="Family A G protein-coupled receptor-like"/>
    <property type="match status" value="1"/>
</dbReference>
<dbReference type="GO" id="GO:0005743">
    <property type="term" value="C:mitochondrial inner membrane"/>
    <property type="evidence" value="ECO:0007669"/>
    <property type="project" value="TreeGrafter"/>
</dbReference>
<sequence>MNVLKYRSRLYARGFFVLKLRKCRNFNISAGRFGKSQNADQPTANCDDIHVFTKTNEPLLSNYSNLACGYGFTVLCTDHQQLMVSGVNGNSQLGVPSYQNNVVDKLTKVELPFIKSDSQIFDISCGRLHTVLSTTEGLFASGCNKLGQCGLGEKDEITSLTKIPSPTETAVKQVVCGLDHTLLLTEDGDVWSCGWSADGQTGLGHCEEQRSLIPIQMPSHVKINKVATKSDSCLALSNCGQVFSWGNSEYSQLGFSTEETLITKPTKITSLQNVVDIAIGNSIGLALTDDGAVFSWGYGLLGNSSEPSFSPAPQKLTLLEKRVIKVDCGLHCYVLLTDEKEVYMWGKLNHALYSCSPKKARNHSDCGNVHELPTVTAIAGGFLALLGIPANIVVIMVVRKTKLKKSTLLYLILNLALTDIVNLLATESFLISEIILRPVWGTHLTFVRSILIPNDVAILTLTTIAVERFNALVRPMRPVVNISKTKMYLFIFLIWFVGIVFNLPPIIVTLVHRVSHCDKLNTTWHTFELTYSIVSLVTFHAIPLVVYSYCYSKIIKGVFVDRTVLGGESFPNGEALAEKKTLVRTTISVTVVFIISCTSATVGLTVNSFGKGEDVLPKQYHSLVLLLKCLSSTVNPYLYYLQSKKYRAEVRQLFASWKASSKHDCDAEGTVNILTVM</sequence>
<keyword evidence="5" id="KW-0472">Membrane</keyword>
<dbReference type="SMART" id="SM01381">
    <property type="entry name" value="7TM_GPCR_Srsx"/>
    <property type="match status" value="1"/>
</dbReference>
<dbReference type="EMBL" id="CACRXK020000117">
    <property type="protein sequence ID" value="CAB3978484.1"/>
    <property type="molecule type" value="Genomic_DNA"/>
</dbReference>
<dbReference type="PROSITE" id="PS50012">
    <property type="entry name" value="RCC1_3"/>
    <property type="match status" value="4"/>
</dbReference>
<dbReference type="GO" id="GO:0005085">
    <property type="term" value="F:guanyl-nucleotide exchange factor activity"/>
    <property type="evidence" value="ECO:0007669"/>
    <property type="project" value="TreeGrafter"/>
</dbReference>